<evidence type="ECO:0000259" key="2">
    <source>
        <dbReference type="Pfam" id="PF00144"/>
    </source>
</evidence>
<gene>
    <name evidence="3" type="ORF">AVDCRST_MAG89-1598</name>
</gene>
<dbReference type="Gene3D" id="3.40.710.10">
    <property type="entry name" value="DD-peptidase/beta-lactamase superfamily"/>
    <property type="match status" value="1"/>
</dbReference>
<feature type="region of interest" description="Disordered" evidence="1">
    <location>
        <begin position="1"/>
        <end position="26"/>
    </location>
</feature>
<dbReference type="InterPro" id="IPR050491">
    <property type="entry name" value="AmpC-like"/>
</dbReference>
<reference evidence="3" key="1">
    <citation type="submission" date="2020-02" db="EMBL/GenBank/DDBJ databases">
        <authorList>
            <person name="Meier V. D."/>
        </authorList>
    </citation>
    <scope>NUCLEOTIDE SEQUENCE</scope>
    <source>
        <strain evidence="3">AVDCRST_MAG89</strain>
    </source>
</reference>
<feature type="non-terminal residue" evidence="3">
    <location>
        <position position="1"/>
    </location>
</feature>
<evidence type="ECO:0000256" key="1">
    <source>
        <dbReference type="SAM" id="MobiDB-lite"/>
    </source>
</evidence>
<accession>A0A6J4L1P2</accession>
<protein>
    <recommendedName>
        <fullName evidence="2">Beta-lactamase-related domain-containing protein</fullName>
    </recommendedName>
</protein>
<sequence length="477" mass="51568">PAQQACEAATPPPIAPSTSATPPVADAAARSREVDALFAPWAARAGPGVGVLVVHRGRVVHAAGYGMADVASRRPITPRTPFELASLSKQITGMAVVHLARQGGLHYRDSVAAYLPAFRARYPGVQVRDLLNHTGGFYDYIAWFRARGPAYDAFPRTERGTEAVHEPTMAEMLDSLAAQPPRFPPGVGWAYDNTGYLLAAAVVEKASGVSFAEYVRNNLFRPAGMTASSLVDPYGPRPRDLAHSYTCGRGGWQLLDYTPLERQMGAVGVVSTLEDLGRWYAALDASALVPPALQQEAFTTGYLQGGQPIDYGFGWVLGNTMGMERQAHGGWWKGFRNISLRFPQPGITVVLLSNDAGFSSLRNEMAYRTARIYLRDGLRLPAVAALPADSLARLAGTYAGGGPRGYPVRVDAGALVVTVPSGTERRLIPTTDGEFFVDGIEEERFRFVADPDGTTRLIRMEFGLGGTVRSWTVTRRR</sequence>
<name>A0A6J4L1P2_9BACT</name>
<evidence type="ECO:0000313" key="3">
    <source>
        <dbReference type="EMBL" id="CAA9319884.1"/>
    </source>
</evidence>
<feature type="domain" description="Beta-lactamase-related" evidence="2">
    <location>
        <begin position="41"/>
        <end position="370"/>
    </location>
</feature>
<dbReference type="EMBL" id="CADCTV010000343">
    <property type="protein sequence ID" value="CAA9319884.1"/>
    <property type="molecule type" value="Genomic_DNA"/>
</dbReference>
<organism evidence="3">
    <name type="scientific">uncultured Gemmatimonadota bacterium</name>
    <dbReference type="NCBI Taxonomy" id="203437"/>
    <lineage>
        <taxon>Bacteria</taxon>
        <taxon>Pseudomonadati</taxon>
        <taxon>Gemmatimonadota</taxon>
        <taxon>environmental samples</taxon>
    </lineage>
</organism>
<dbReference type="Pfam" id="PF00144">
    <property type="entry name" value="Beta-lactamase"/>
    <property type="match status" value="1"/>
</dbReference>
<dbReference type="AlphaFoldDB" id="A0A6J4L1P2"/>
<dbReference type="PANTHER" id="PTHR46825">
    <property type="entry name" value="D-ALANYL-D-ALANINE-CARBOXYPEPTIDASE/ENDOPEPTIDASE AMPH"/>
    <property type="match status" value="1"/>
</dbReference>
<feature type="compositionally biased region" description="Low complexity" evidence="1">
    <location>
        <begin position="16"/>
        <end position="26"/>
    </location>
</feature>
<dbReference type="InterPro" id="IPR012338">
    <property type="entry name" value="Beta-lactam/transpept-like"/>
</dbReference>
<dbReference type="SUPFAM" id="SSF56601">
    <property type="entry name" value="beta-lactamase/transpeptidase-like"/>
    <property type="match status" value="1"/>
</dbReference>
<proteinExistence type="predicted"/>
<dbReference type="PANTHER" id="PTHR46825:SF9">
    <property type="entry name" value="BETA-LACTAMASE-RELATED DOMAIN-CONTAINING PROTEIN"/>
    <property type="match status" value="1"/>
</dbReference>
<dbReference type="InterPro" id="IPR001466">
    <property type="entry name" value="Beta-lactam-related"/>
</dbReference>